<dbReference type="PROSITE" id="PS51199">
    <property type="entry name" value="SF4_HELICASE"/>
    <property type="match status" value="1"/>
</dbReference>
<evidence type="ECO:0000313" key="2">
    <source>
        <dbReference type="EMBL" id="ASE99915.1"/>
    </source>
</evidence>
<reference evidence="2" key="2">
    <citation type="journal article" date="2017" name="Nat. Commun.">
        <title>Single-virus genomics reveals hidden cosmopolitan and abundant viruses.</title>
        <authorList>
            <person name="Martinez-Hernandez F."/>
            <person name="Fornas O."/>
            <person name="Lluesma Gomez M."/>
            <person name="Bolduc B."/>
            <person name="de la Cruz Pena M.J."/>
            <person name="Martinez J.M."/>
            <person name="Anton J."/>
            <person name="Gasol J.M."/>
            <person name="Rosselli R."/>
            <person name="Rodriguez-Valera F."/>
            <person name="Sullivan M.B."/>
            <person name="Acinas S.G."/>
            <person name="Martinez-Garcia M."/>
        </authorList>
    </citation>
    <scope>NUCLEOTIDE SEQUENCE</scope>
</reference>
<evidence type="ECO:0000259" key="1">
    <source>
        <dbReference type="PROSITE" id="PS51199"/>
    </source>
</evidence>
<dbReference type="InterPro" id="IPR027032">
    <property type="entry name" value="Twinkle-like"/>
</dbReference>
<name>A0A218MKX1_9VIRU</name>
<feature type="domain" description="SF4 helicase" evidence="1">
    <location>
        <begin position="177"/>
        <end position="445"/>
    </location>
</feature>
<accession>A0A218MKX1</accession>
<dbReference type="Gene3D" id="3.40.50.300">
    <property type="entry name" value="P-loop containing nucleotide triphosphate hydrolases"/>
    <property type="match status" value="1"/>
</dbReference>
<dbReference type="PANTHER" id="PTHR12873:SF0">
    <property type="entry name" value="TWINKLE MTDNA HELICASE"/>
    <property type="match status" value="1"/>
</dbReference>
<dbReference type="InterPro" id="IPR007694">
    <property type="entry name" value="DNA_helicase_DnaB-like_C"/>
</dbReference>
<dbReference type="CDD" id="cd01029">
    <property type="entry name" value="TOPRIM_primases"/>
    <property type="match status" value="1"/>
</dbReference>
<protein>
    <submittedName>
        <fullName evidence="2">Putative DNA primase</fullName>
    </submittedName>
</protein>
<dbReference type="SUPFAM" id="SSF56731">
    <property type="entry name" value="DNA primase core"/>
    <property type="match status" value="1"/>
</dbReference>
<dbReference type="Pfam" id="PF03796">
    <property type="entry name" value="DnaB_C"/>
    <property type="match status" value="1"/>
</dbReference>
<dbReference type="CDD" id="cd19483">
    <property type="entry name" value="RecA-like_Gp4D_helicase"/>
    <property type="match status" value="1"/>
</dbReference>
<proteinExistence type="predicted"/>
<reference evidence="2" key="1">
    <citation type="submission" date="2016-10" db="EMBL/GenBank/DDBJ databases">
        <authorList>
            <person name="Varghese N."/>
        </authorList>
    </citation>
    <scope>NUCLEOTIDE SEQUENCE</scope>
</reference>
<dbReference type="Gene3D" id="3.40.1360.10">
    <property type="match status" value="1"/>
</dbReference>
<dbReference type="InterPro" id="IPR034154">
    <property type="entry name" value="TOPRIM_DnaG/twinkle"/>
</dbReference>
<dbReference type="InterPro" id="IPR027417">
    <property type="entry name" value="P-loop_NTPase"/>
</dbReference>
<dbReference type="EMBL" id="KY052805">
    <property type="protein sequence ID" value="ASE99915.1"/>
    <property type="molecule type" value="Genomic_DNA"/>
</dbReference>
<dbReference type="Pfam" id="PF13155">
    <property type="entry name" value="Toprim_2"/>
    <property type="match status" value="1"/>
</dbReference>
<organism evidence="2">
    <name type="scientific">uncultured virus</name>
    <dbReference type="NCBI Taxonomy" id="340016"/>
    <lineage>
        <taxon>Viruses</taxon>
        <taxon>environmental samples</taxon>
    </lineage>
</organism>
<dbReference type="PANTHER" id="PTHR12873">
    <property type="entry name" value="T7-LIKE MITOCHONDRIAL DNA HELICASE"/>
    <property type="match status" value="1"/>
</dbReference>
<dbReference type="GO" id="GO:0043139">
    <property type="term" value="F:5'-3' DNA helicase activity"/>
    <property type="evidence" value="ECO:0007669"/>
    <property type="project" value="InterPro"/>
</dbReference>
<dbReference type="GO" id="GO:0005524">
    <property type="term" value="F:ATP binding"/>
    <property type="evidence" value="ECO:0007669"/>
    <property type="project" value="InterPro"/>
</dbReference>
<dbReference type="SUPFAM" id="SSF52540">
    <property type="entry name" value="P-loop containing nucleoside triphosphate hydrolases"/>
    <property type="match status" value="1"/>
</dbReference>
<sequence>MNTHHIYKYFDSGGNNIGNKVRDVPTKNMWVEGNISDATLFGQNLFTGGGKYITITEGEVDAMSAYELLGSKWACVSVKTGAGSAVRDCRKAFEYLDSFQNIVISFDMDKQGQEASEKVAQLFSPNKCKIMNMEFKDANEYLKMGKREKFSQAWWNAQPYTPAGIINLRDLGDKLYTEDFCETVPYPWAKLNDKTYGMRTGELITFTSGAGMGKSSIMREMMHHLLKNTNHNIGILALEEGIKNTAFNIMSVEANARLYIKEIRDKFSMEQLKEYEKETIGSGRFFAFDHFGSIDNDEILSRVRFMAQALECKWIFVDHLSILVSGQEEGDERKSIDVLMTKLRSLVEQTGIGMLLVSHLRRPAGDRGHEDGKEITLSHLRGSASIAHLSDGVIGLERNQQDTDEVKANTTTLRILKNRYTGDTGIATHLHYNKETGRMKEIDNPYEVEYNAEDNKEEVPF</sequence>
<dbReference type="GO" id="GO:0006260">
    <property type="term" value="P:DNA replication"/>
    <property type="evidence" value="ECO:0007669"/>
    <property type="project" value="InterPro"/>
</dbReference>
<dbReference type="GO" id="GO:0003697">
    <property type="term" value="F:single-stranded DNA binding"/>
    <property type="evidence" value="ECO:0007669"/>
    <property type="project" value="InterPro"/>
</dbReference>